<accession>A0A7W7CB70</accession>
<dbReference type="AlphaFoldDB" id="A0A7W7CB70"/>
<proteinExistence type="predicted"/>
<sequence>MTTLYAQSPSADETGAAQPVPHAPVAPGAGAGDPLPPAPEAPVAASVQTAPAGKVLAHGKGLLVDEVAVSERAKPVRRLTVSGSFQVGALDYLVLLDGKPLGRGLLAENLDAAKVALPADVQLTQGATVSYQYGHEAPVTVGTLTLGGPR</sequence>
<comment type="caution">
    <text evidence="2">The sequence shown here is derived from an EMBL/GenBank/DDBJ whole genome shotgun (WGS) entry which is preliminary data.</text>
</comment>
<name>A0A7W7CB70_9PSEU</name>
<dbReference type="EMBL" id="JACHMH010000001">
    <property type="protein sequence ID" value="MBB4677924.1"/>
    <property type="molecule type" value="Genomic_DNA"/>
</dbReference>
<organism evidence="2 3">
    <name type="scientific">Crossiella cryophila</name>
    <dbReference type="NCBI Taxonomy" id="43355"/>
    <lineage>
        <taxon>Bacteria</taxon>
        <taxon>Bacillati</taxon>
        <taxon>Actinomycetota</taxon>
        <taxon>Actinomycetes</taxon>
        <taxon>Pseudonocardiales</taxon>
        <taxon>Pseudonocardiaceae</taxon>
        <taxon>Crossiella</taxon>
    </lineage>
</organism>
<feature type="compositionally biased region" description="Polar residues" evidence="1">
    <location>
        <begin position="1"/>
        <end position="11"/>
    </location>
</feature>
<dbReference type="RefSeq" id="WP_185003809.1">
    <property type="nucleotide sequence ID" value="NZ_JACHMH010000001.1"/>
</dbReference>
<evidence type="ECO:0000313" key="2">
    <source>
        <dbReference type="EMBL" id="MBB4677924.1"/>
    </source>
</evidence>
<reference evidence="2 3" key="1">
    <citation type="submission" date="2020-08" db="EMBL/GenBank/DDBJ databases">
        <title>Sequencing the genomes of 1000 actinobacteria strains.</title>
        <authorList>
            <person name="Klenk H.-P."/>
        </authorList>
    </citation>
    <scope>NUCLEOTIDE SEQUENCE [LARGE SCALE GENOMIC DNA]</scope>
    <source>
        <strain evidence="2 3">DSM 44230</strain>
    </source>
</reference>
<keyword evidence="3" id="KW-1185">Reference proteome</keyword>
<gene>
    <name evidence="2" type="ORF">HNR67_004042</name>
</gene>
<evidence type="ECO:0000313" key="3">
    <source>
        <dbReference type="Proteomes" id="UP000533598"/>
    </source>
</evidence>
<feature type="compositionally biased region" description="Low complexity" evidence="1">
    <location>
        <begin position="15"/>
        <end position="28"/>
    </location>
</feature>
<dbReference type="Proteomes" id="UP000533598">
    <property type="component" value="Unassembled WGS sequence"/>
</dbReference>
<feature type="region of interest" description="Disordered" evidence="1">
    <location>
        <begin position="1"/>
        <end position="46"/>
    </location>
</feature>
<evidence type="ECO:0000256" key="1">
    <source>
        <dbReference type="SAM" id="MobiDB-lite"/>
    </source>
</evidence>
<protein>
    <submittedName>
        <fullName evidence="2">Uncharacterized protein</fullName>
    </submittedName>
</protein>